<organism evidence="2 3">
    <name type="scientific">Pseudovibrio japonicus</name>
    <dbReference type="NCBI Taxonomy" id="366534"/>
    <lineage>
        <taxon>Bacteria</taxon>
        <taxon>Pseudomonadati</taxon>
        <taxon>Pseudomonadota</taxon>
        <taxon>Alphaproteobacteria</taxon>
        <taxon>Hyphomicrobiales</taxon>
        <taxon>Stappiaceae</taxon>
        <taxon>Pseudovibrio</taxon>
    </lineage>
</organism>
<reference evidence="3" key="1">
    <citation type="journal article" date="2019" name="Int. J. Syst. Evol. Microbiol.">
        <title>The Global Catalogue of Microorganisms (GCM) 10K type strain sequencing project: providing services to taxonomists for standard genome sequencing and annotation.</title>
        <authorList>
            <consortium name="The Broad Institute Genomics Platform"/>
            <consortium name="The Broad Institute Genome Sequencing Center for Infectious Disease"/>
            <person name="Wu L."/>
            <person name="Ma J."/>
        </authorList>
    </citation>
    <scope>NUCLEOTIDE SEQUENCE [LARGE SCALE GENOMIC DNA]</scope>
    <source>
        <strain evidence="3">KCTC 12861</strain>
    </source>
</reference>
<comment type="caution">
    <text evidence="2">The sequence shown here is derived from an EMBL/GenBank/DDBJ whole genome shotgun (WGS) entry which is preliminary data.</text>
</comment>
<keyword evidence="3" id="KW-1185">Reference proteome</keyword>
<dbReference type="EMBL" id="BMXE01000006">
    <property type="protein sequence ID" value="GHB40346.1"/>
    <property type="molecule type" value="Genomic_DNA"/>
</dbReference>
<dbReference type="Proteomes" id="UP000637980">
    <property type="component" value="Unassembled WGS sequence"/>
</dbReference>
<feature type="region of interest" description="Disordered" evidence="1">
    <location>
        <begin position="14"/>
        <end position="41"/>
    </location>
</feature>
<evidence type="ECO:0000313" key="3">
    <source>
        <dbReference type="Proteomes" id="UP000637980"/>
    </source>
</evidence>
<accession>A0ABQ3EM91</accession>
<protein>
    <submittedName>
        <fullName evidence="2">Uncharacterized protein</fullName>
    </submittedName>
</protein>
<evidence type="ECO:0000313" key="2">
    <source>
        <dbReference type="EMBL" id="GHB40346.1"/>
    </source>
</evidence>
<sequence length="129" mass="14824">MGLAEFNIRSRDDSINSINDPRSVQMIQSQRPRGGGGNGPRNVKLFQPIKYFASTLTQWNILRAQGAKPVPTFFMIFIDREFITEVRLQLRIPYFFGSADQAEMKNVMHFMTEVFACTEDSRPIKPFCV</sequence>
<feature type="compositionally biased region" description="Polar residues" evidence="1">
    <location>
        <begin position="15"/>
        <end position="30"/>
    </location>
</feature>
<proteinExistence type="predicted"/>
<gene>
    <name evidence="2" type="ORF">GCM10007094_32090</name>
</gene>
<evidence type="ECO:0000256" key="1">
    <source>
        <dbReference type="SAM" id="MobiDB-lite"/>
    </source>
</evidence>
<name>A0ABQ3EM91_9HYPH</name>